<dbReference type="EMBL" id="MHFR01000068">
    <property type="protein sequence ID" value="OGW95201.1"/>
    <property type="molecule type" value="Genomic_DNA"/>
</dbReference>
<evidence type="ECO:0000313" key="2">
    <source>
        <dbReference type="EMBL" id="OGW95201.1"/>
    </source>
</evidence>
<dbReference type="InterPro" id="IPR004027">
    <property type="entry name" value="SEC_C_motif"/>
</dbReference>
<organism evidence="2 3">
    <name type="scientific">Candidatus Danuiimicrobium aquiferis</name>
    <dbReference type="NCBI Taxonomy" id="1801832"/>
    <lineage>
        <taxon>Bacteria</taxon>
        <taxon>Pseudomonadati</taxon>
        <taxon>Candidatus Omnitrophota</taxon>
        <taxon>Candidatus Danuiimicrobium</taxon>
    </lineage>
</organism>
<accession>A0A1G1KQK3</accession>
<dbReference type="SUPFAM" id="SSF103642">
    <property type="entry name" value="Sec-C motif"/>
    <property type="match status" value="1"/>
</dbReference>
<feature type="compositionally biased region" description="Basic and acidic residues" evidence="1">
    <location>
        <begin position="34"/>
        <end position="69"/>
    </location>
</feature>
<dbReference type="PANTHER" id="PTHR33747">
    <property type="entry name" value="UPF0225 PROTEIN SCO1677"/>
    <property type="match status" value="1"/>
</dbReference>
<dbReference type="Pfam" id="PF02810">
    <property type="entry name" value="SEC-C"/>
    <property type="match status" value="1"/>
</dbReference>
<reference evidence="2 3" key="1">
    <citation type="journal article" date="2016" name="Nat. Commun.">
        <title>Thousands of microbial genomes shed light on interconnected biogeochemical processes in an aquifer system.</title>
        <authorList>
            <person name="Anantharaman K."/>
            <person name="Brown C.T."/>
            <person name="Hug L.A."/>
            <person name="Sharon I."/>
            <person name="Castelle C.J."/>
            <person name="Probst A.J."/>
            <person name="Thomas B.C."/>
            <person name="Singh A."/>
            <person name="Wilkins M.J."/>
            <person name="Karaoz U."/>
            <person name="Brodie E.L."/>
            <person name="Williams K.H."/>
            <person name="Hubbard S.S."/>
            <person name="Banfield J.F."/>
        </authorList>
    </citation>
    <scope>NUCLEOTIDE SEQUENCE [LARGE SCALE GENOMIC DNA]</scope>
</reference>
<dbReference type="Gene3D" id="3.10.450.50">
    <property type="match status" value="1"/>
</dbReference>
<feature type="region of interest" description="Disordered" evidence="1">
    <location>
        <begin position="1"/>
        <end position="21"/>
    </location>
</feature>
<comment type="caution">
    <text evidence="2">The sequence shown here is derived from an EMBL/GenBank/DDBJ whole genome shotgun (WGS) entry which is preliminary data.</text>
</comment>
<name>A0A1G1KQK3_9BACT</name>
<feature type="region of interest" description="Disordered" evidence="1">
    <location>
        <begin position="34"/>
        <end position="72"/>
    </location>
</feature>
<evidence type="ECO:0008006" key="4">
    <source>
        <dbReference type="Google" id="ProtNLM"/>
    </source>
</evidence>
<dbReference type="Proteomes" id="UP000178187">
    <property type="component" value="Unassembled WGS sequence"/>
</dbReference>
<dbReference type="AlphaFoldDB" id="A0A1G1KQK3"/>
<sequence length="93" mass="10756">MKQIDNRQKQQIQMRAQKNQIDKNRMISIQKEKQDAFSVHEKAVSKSETEKKEEIKKPEPVHVEHKAGRNDPCPCGSGKKYKKCCLTKESMAS</sequence>
<dbReference type="PANTHER" id="PTHR33747:SF1">
    <property type="entry name" value="ADENYLATE CYCLASE-ASSOCIATED CAP C-TERMINAL DOMAIN-CONTAINING PROTEIN"/>
    <property type="match status" value="1"/>
</dbReference>
<evidence type="ECO:0000313" key="3">
    <source>
        <dbReference type="Proteomes" id="UP000178187"/>
    </source>
</evidence>
<protein>
    <recommendedName>
        <fullName evidence="4">Preprotein translocase subunit SecA</fullName>
    </recommendedName>
</protein>
<feature type="compositionally biased region" description="Polar residues" evidence="1">
    <location>
        <begin position="9"/>
        <end position="19"/>
    </location>
</feature>
<proteinExistence type="predicted"/>
<gene>
    <name evidence="2" type="ORF">A3G33_04530</name>
</gene>
<evidence type="ECO:0000256" key="1">
    <source>
        <dbReference type="SAM" id="MobiDB-lite"/>
    </source>
</evidence>